<evidence type="ECO:0000313" key="6">
    <source>
        <dbReference type="Proteomes" id="UP000282529"/>
    </source>
</evidence>
<feature type="transmembrane region" description="Helical" evidence="3">
    <location>
        <begin position="288"/>
        <end position="307"/>
    </location>
</feature>
<evidence type="ECO:0000259" key="4">
    <source>
        <dbReference type="Pfam" id="PF01757"/>
    </source>
</evidence>
<evidence type="ECO:0000313" key="5">
    <source>
        <dbReference type="EMBL" id="RQW08764.1"/>
    </source>
</evidence>
<feature type="domain" description="Acyltransferase 3" evidence="4">
    <location>
        <begin position="9"/>
        <end position="303"/>
    </location>
</feature>
<comment type="similarity">
    <text evidence="2">Belongs to the acyltransferase 3 family.</text>
</comment>
<keyword evidence="3" id="KW-0812">Transmembrane</keyword>
<feature type="transmembrane region" description="Helical" evidence="3">
    <location>
        <begin position="263"/>
        <end position="282"/>
    </location>
</feature>
<dbReference type="RefSeq" id="WP_124697594.1">
    <property type="nucleotide sequence ID" value="NZ_JBHUFE010000001.1"/>
</dbReference>
<feature type="transmembrane region" description="Helical" evidence="3">
    <location>
        <begin position="9"/>
        <end position="28"/>
    </location>
</feature>
<sequence>MPEVNQRDYYFDNVKFVLITFVVIGHVLEPLYSTSESAKALYNFIYFFHIPLFVFITGYFSKKSGKLSPYLVLYVIFETLYTLLDYYLNGRANLKFTFFLPYWITWYLLAVILWKIALPYFTKLRYPILFASCLAVLAGYASTELGYNLSSLRAINFFPFFLAGYYMKRKYFCYLFKWPVKLASAFIMILTLGLLFRYGQNLNCEWLWGSYSYSKLGSPEWYAGIYRVAIAAVSVILSLCVLSLIPTGRTRISDPGIRTMYPFLLHGFVFKIMDHLGIYRYIDTWADQTLLILLAIVITFIFSMKWVEKLCRVLFSPNLSCLYKKKSSPLSRVQ</sequence>
<accession>A0A3N9P0V1</accession>
<dbReference type="Proteomes" id="UP000282529">
    <property type="component" value="Unassembled WGS sequence"/>
</dbReference>
<feature type="transmembrane region" description="Helical" evidence="3">
    <location>
        <begin position="67"/>
        <end position="84"/>
    </location>
</feature>
<feature type="transmembrane region" description="Helical" evidence="3">
    <location>
        <begin position="221"/>
        <end position="242"/>
    </location>
</feature>
<dbReference type="PANTHER" id="PTHR37312">
    <property type="entry name" value="MEMBRANE-BOUND ACYLTRANSFERASE YKRP-RELATED"/>
    <property type="match status" value="1"/>
</dbReference>
<dbReference type="EMBL" id="RQPI01000018">
    <property type="protein sequence ID" value="RQW08764.1"/>
    <property type="molecule type" value="Genomic_DNA"/>
</dbReference>
<feature type="transmembrane region" description="Helical" evidence="3">
    <location>
        <begin position="124"/>
        <end position="141"/>
    </location>
</feature>
<keyword evidence="3" id="KW-1133">Transmembrane helix</keyword>
<dbReference type="InterPro" id="IPR002656">
    <property type="entry name" value="Acyl_transf_3_dom"/>
</dbReference>
<feature type="transmembrane region" description="Helical" evidence="3">
    <location>
        <begin position="96"/>
        <end position="117"/>
    </location>
</feature>
<keyword evidence="6" id="KW-1185">Reference proteome</keyword>
<feature type="transmembrane region" description="Helical" evidence="3">
    <location>
        <begin position="178"/>
        <end position="198"/>
    </location>
</feature>
<keyword evidence="3" id="KW-0472">Membrane</keyword>
<name>A0A3N9P0V1_9BACL</name>
<dbReference type="AlphaFoldDB" id="A0A3N9P0V1"/>
<gene>
    <name evidence="5" type="ORF">EH198_21680</name>
</gene>
<dbReference type="Pfam" id="PF01757">
    <property type="entry name" value="Acyl_transf_3"/>
    <property type="match status" value="1"/>
</dbReference>
<comment type="caution">
    <text evidence="5">The sequence shown here is derived from an EMBL/GenBank/DDBJ whole genome shotgun (WGS) entry which is preliminary data.</text>
</comment>
<protein>
    <recommendedName>
        <fullName evidence="4">Acyltransferase 3 domain-containing protein</fullName>
    </recommendedName>
</protein>
<evidence type="ECO:0000256" key="3">
    <source>
        <dbReference type="SAM" id="Phobius"/>
    </source>
</evidence>
<dbReference type="GO" id="GO:0016747">
    <property type="term" value="F:acyltransferase activity, transferring groups other than amino-acyl groups"/>
    <property type="evidence" value="ECO:0007669"/>
    <property type="project" value="InterPro"/>
</dbReference>
<evidence type="ECO:0000256" key="1">
    <source>
        <dbReference type="ARBA" id="ARBA00004370"/>
    </source>
</evidence>
<dbReference type="InterPro" id="IPR052734">
    <property type="entry name" value="Nod_factor_acetyltransferase"/>
</dbReference>
<organism evidence="5 6">
    <name type="scientific">Paenibacillus rhizophilus</name>
    <dbReference type="NCBI Taxonomy" id="1850366"/>
    <lineage>
        <taxon>Bacteria</taxon>
        <taxon>Bacillati</taxon>
        <taxon>Bacillota</taxon>
        <taxon>Bacilli</taxon>
        <taxon>Bacillales</taxon>
        <taxon>Paenibacillaceae</taxon>
        <taxon>Paenibacillus</taxon>
    </lineage>
</organism>
<comment type="subcellular location">
    <subcellularLocation>
        <location evidence="1">Membrane</location>
    </subcellularLocation>
</comment>
<dbReference type="OrthoDB" id="6623990at2"/>
<reference evidence="5 6" key="1">
    <citation type="submission" date="2018-11" db="EMBL/GenBank/DDBJ databases">
        <title>Genome sequence of strain 7197.</title>
        <authorList>
            <person name="Gao J."/>
            <person name="Sun J."/>
        </authorList>
    </citation>
    <scope>NUCLEOTIDE SEQUENCE [LARGE SCALE GENOMIC DNA]</scope>
    <source>
        <strain evidence="5 6">7197</strain>
    </source>
</reference>
<feature type="transmembrane region" description="Helical" evidence="3">
    <location>
        <begin position="40"/>
        <end position="60"/>
    </location>
</feature>
<proteinExistence type="inferred from homology"/>
<dbReference type="PANTHER" id="PTHR37312:SF1">
    <property type="entry name" value="MEMBRANE-BOUND ACYLTRANSFERASE YKRP-RELATED"/>
    <property type="match status" value="1"/>
</dbReference>
<evidence type="ECO:0000256" key="2">
    <source>
        <dbReference type="ARBA" id="ARBA00007400"/>
    </source>
</evidence>